<dbReference type="PANTHER" id="PTHR21485:SF6">
    <property type="entry name" value="N-ACYLNEURAMINATE CYTIDYLYLTRANSFERASE-RELATED"/>
    <property type="match status" value="1"/>
</dbReference>
<dbReference type="Proteomes" id="UP001152447">
    <property type="component" value="Unassembled WGS sequence"/>
</dbReference>
<protein>
    <submittedName>
        <fullName evidence="1">CMP-N,N'-diacetyllegionaminic acid synthase</fullName>
        <ecNumber evidence="1">2.7.7.82</ecNumber>
    </submittedName>
</protein>
<dbReference type="PANTHER" id="PTHR21485">
    <property type="entry name" value="HAD SUPERFAMILY MEMBERS CMAS AND KDSC"/>
    <property type="match status" value="1"/>
</dbReference>
<dbReference type="EC" id="2.7.7.82" evidence="1"/>
<accession>A0A9W4QSU2</accession>
<dbReference type="CDD" id="cd02513">
    <property type="entry name" value="CMP-NeuAc_Synthase"/>
    <property type="match status" value="1"/>
</dbReference>
<dbReference type="AlphaFoldDB" id="A0A9W4QSU2"/>
<evidence type="ECO:0000313" key="1">
    <source>
        <dbReference type="EMBL" id="CAH9051427.1"/>
    </source>
</evidence>
<dbReference type="InterPro" id="IPR050793">
    <property type="entry name" value="CMP-NeuNAc_synthase"/>
</dbReference>
<sequence>MSHFAFIFARGGSKGLPRKNILPLAGKPLLNWSIDTAKAIPIIDRIFVSTDDIEIANVAKAVGAEIIDRPKELASDTSSEWLSWQHAVEWVEKKYGKFDFFISLPATSPLRSEADVEAAIDKLKSTSADICITVTPSDRSPFFNMIKYTEDDLVELVIKSDEQVSRRQDSPEIFDITTVTYVTTPTYIRESNSVMAGKVTSVCVPRERAVDIDNQIDFDFAQLLANKLEQK</sequence>
<dbReference type="GO" id="GO:0008781">
    <property type="term" value="F:N-acylneuraminate cytidylyltransferase activity"/>
    <property type="evidence" value="ECO:0007669"/>
    <property type="project" value="TreeGrafter"/>
</dbReference>
<keyword evidence="1" id="KW-0548">Nucleotidyltransferase</keyword>
<keyword evidence="1" id="KW-0808">Transferase</keyword>
<evidence type="ECO:0000313" key="2">
    <source>
        <dbReference type="Proteomes" id="UP001152447"/>
    </source>
</evidence>
<dbReference type="SUPFAM" id="SSF53448">
    <property type="entry name" value="Nucleotide-diphospho-sugar transferases"/>
    <property type="match status" value="1"/>
</dbReference>
<name>A0A9W4QSU2_PSEHA</name>
<keyword evidence="2" id="KW-1185">Reference proteome</keyword>
<comment type="caution">
    <text evidence="1">The sequence shown here is derived from an EMBL/GenBank/DDBJ whole genome shotgun (WGS) entry which is preliminary data.</text>
</comment>
<dbReference type="Pfam" id="PF02348">
    <property type="entry name" value="CTP_transf_3"/>
    <property type="match status" value="1"/>
</dbReference>
<dbReference type="InterPro" id="IPR003329">
    <property type="entry name" value="Cytidylyl_trans"/>
</dbReference>
<gene>
    <name evidence="1" type="primary">legF</name>
    <name evidence="1" type="ORF">PSEHALCIP103_00401</name>
</gene>
<dbReference type="EMBL" id="CAMAPB010000003">
    <property type="protein sequence ID" value="CAH9051427.1"/>
    <property type="molecule type" value="Genomic_DNA"/>
</dbReference>
<dbReference type="Gene3D" id="3.90.550.10">
    <property type="entry name" value="Spore Coat Polysaccharide Biosynthesis Protein SpsA, Chain A"/>
    <property type="match status" value="1"/>
</dbReference>
<proteinExistence type="predicted"/>
<dbReference type="RefSeq" id="WP_262976037.1">
    <property type="nucleotide sequence ID" value="NZ_CAMAPB010000003.1"/>
</dbReference>
<reference evidence="1" key="1">
    <citation type="submission" date="2022-07" db="EMBL/GenBank/DDBJ databases">
        <authorList>
            <person name="Criscuolo A."/>
        </authorList>
    </citation>
    <scope>NUCLEOTIDE SEQUENCE</scope>
    <source>
        <strain evidence="1">CIP103197</strain>
    </source>
</reference>
<dbReference type="InterPro" id="IPR029044">
    <property type="entry name" value="Nucleotide-diphossugar_trans"/>
</dbReference>
<organism evidence="1 2">
    <name type="scientific">Pseudoalteromonas haloplanktis</name>
    <name type="common">Alteromonas haloplanktis</name>
    <dbReference type="NCBI Taxonomy" id="228"/>
    <lineage>
        <taxon>Bacteria</taxon>
        <taxon>Pseudomonadati</taxon>
        <taxon>Pseudomonadota</taxon>
        <taxon>Gammaproteobacteria</taxon>
        <taxon>Alteromonadales</taxon>
        <taxon>Pseudoalteromonadaceae</taxon>
        <taxon>Pseudoalteromonas</taxon>
    </lineage>
</organism>